<dbReference type="Proteomes" id="UP001207742">
    <property type="component" value="Unassembled WGS sequence"/>
</dbReference>
<reference evidence="1 2" key="1">
    <citation type="submission" date="2022-10" db="EMBL/GenBank/DDBJ databases">
        <title>Chitinophaga nivalis PC15 sp. nov., isolated from Pyeongchang county, South Korea.</title>
        <authorList>
            <person name="Trinh H.N."/>
        </authorList>
    </citation>
    <scope>NUCLEOTIDE SEQUENCE [LARGE SCALE GENOMIC DNA]</scope>
    <source>
        <strain evidence="1 2">PC14</strain>
    </source>
</reference>
<sequence>MDSHQTRKRCLKRNFEAACPNNNGRLFVPVIHIWYKSIATCSFMHKNYPMVNGGLLIRLHAKPGKEAELAEFLKSGHAIVVNEPATISWYAIQLAPAIFGIFNTFPDDAGIIPLLPDGNSGFPLC</sequence>
<protein>
    <submittedName>
        <fullName evidence="1">Uncharacterized protein</fullName>
    </submittedName>
</protein>
<keyword evidence="2" id="KW-1185">Reference proteome</keyword>
<accession>A0ABT3ITV1</accession>
<evidence type="ECO:0000313" key="1">
    <source>
        <dbReference type="EMBL" id="MCW3487326.1"/>
    </source>
</evidence>
<evidence type="ECO:0000313" key="2">
    <source>
        <dbReference type="Proteomes" id="UP001207742"/>
    </source>
</evidence>
<organism evidence="1 2">
    <name type="scientific">Chitinophaga nivalis</name>
    <dbReference type="NCBI Taxonomy" id="2991709"/>
    <lineage>
        <taxon>Bacteria</taxon>
        <taxon>Pseudomonadati</taxon>
        <taxon>Bacteroidota</taxon>
        <taxon>Chitinophagia</taxon>
        <taxon>Chitinophagales</taxon>
        <taxon>Chitinophagaceae</taxon>
        <taxon>Chitinophaga</taxon>
    </lineage>
</organism>
<name>A0ABT3ITV1_9BACT</name>
<proteinExistence type="predicted"/>
<gene>
    <name evidence="1" type="ORF">OL497_25740</name>
</gene>
<dbReference type="SUPFAM" id="SSF54909">
    <property type="entry name" value="Dimeric alpha+beta barrel"/>
    <property type="match status" value="1"/>
</dbReference>
<dbReference type="InterPro" id="IPR011008">
    <property type="entry name" value="Dimeric_a/b-barrel"/>
</dbReference>
<dbReference type="EMBL" id="JAPDNS010000002">
    <property type="protein sequence ID" value="MCW3487326.1"/>
    <property type="molecule type" value="Genomic_DNA"/>
</dbReference>
<dbReference type="RefSeq" id="WP_264734137.1">
    <property type="nucleotide sequence ID" value="NZ_JAPDNR010000001.1"/>
</dbReference>
<comment type="caution">
    <text evidence="1">The sequence shown here is derived from an EMBL/GenBank/DDBJ whole genome shotgun (WGS) entry which is preliminary data.</text>
</comment>
<dbReference type="Gene3D" id="3.30.70.100">
    <property type="match status" value="1"/>
</dbReference>